<reference evidence="2" key="1">
    <citation type="journal article" date="2015" name="Front. Microbiol.">
        <title>Combining genomic sequencing methods to explore viral diversity and reveal potential virus-host interactions.</title>
        <authorList>
            <person name="Chow C.E."/>
            <person name="Winget D.M."/>
            <person name="White R.A.III."/>
            <person name="Hallam S.J."/>
            <person name="Suttle C.A."/>
        </authorList>
    </citation>
    <scope>NUCLEOTIDE SEQUENCE</scope>
    <source>
        <strain evidence="2">Oxic1_6</strain>
    </source>
</reference>
<feature type="compositionally biased region" description="Polar residues" evidence="1">
    <location>
        <begin position="37"/>
        <end position="60"/>
    </location>
</feature>
<protein>
    <submittedName>
        <fullName evidence="2">Uncharacterized protein</fullName>
    </submittedName>
</protein>
<dbReference type="EMBL" id="KR029601">
    <property type="protein sequence ID" value="AKH48039.1"/>
    <property type="molecule type" value="Genomic_DNA"/>
</dbReference>
<sequence>MGCHEQRHGAPETESAGTSRALTSRRTAVGCARWCRSPTQPSRTQAQSPRDDPASTQTPRQGLRRQGCEP</sequence>
<proteinExistence type="predicted"/>
<feature type="compositionally biased region" description="Basic and acidic residues" evidence="1">
    <location>
        <begin position="1"/>
        <end position="11"/>
    </location>
</feature>
<feature type="region of interest" description="Disordered" evidence="1">
    <location>
        <begin position="1"/>
        <end position="70"/>
    </location>
</feature>
<evidence type="ECO:0000256" key="1">
    <source>
        <dbReference type="SAM" id="MobiDB-lite"/>
    </source>
</evidence>
<accession>A0A0F7L644</accession>
<name>A0A0F7L644_9VIRU</name>
<feature type="compositionally biased region" description="Polar residues" evidence="1">
    <location>
        <begin position="15"/>
        <end position="26"/>
    </location>
</feature>
<reference evidence="2" key="2">
    <citation type="submission" date="2015-03" db="EMBL/GenBank/DDBJ databases">
        <authorList>
            <person name="Chow C.-E.T."/>
            <person name="Winget D.M."/>
            <person name="White R.A.III."/>
            <person name="Hallam S.J."/>
            <person name="Suttle C.A."/>
        </authorList>
    </citation>
    <scope>NUCLEOTIDE SEQUENCE</scope>
    <source>
        <strain evidence="2">Oxic1_6</strain>
    </source>
</reference>
<organism evidence="2">
    <name type="scientific">uncultured marine virus</name>
    <dbReference type="NCBI Taxonomy" id="186617"/>
    <lineage>
        <taxon>Viruses</taxon>
        <taxon>environmental samples</taxon>
    </lineage>
</organism>
<evidence type="ECO:0000313" key="2">
    <source>
        <dbReference type="EMBL" id="AKH48039.1"/>
    </source>
</evidence>